<keyword evidence="2" id="KW-0560">Oxidoreductase</keyword>
<dbReference type="EMBL" id="LKAQ01000004">
    <property type="protein sequence ID" value="OIQ50077.1"/>
    <property type="molecule type" value="Genomic_DNA"/>
</dbReference>
<dbReference type="SUPFAM" id="SSF51905">
    <property type="entry name" value="FAD/NAD(P)-binding domain"/>
    <property type="match status" value="1"/>
</dbReference>
<accession>A0A1J5MTW9</accession>
<dbReference type="InterPro" id="IPR011777">
    <property type="entry name" value="Geranylgeranyl_Rdtase_fam"/>
</dbReference>
<dbReference type="InterPro" id="IPR050407">
    <property type="entry name" value="Geranylgeranyl_reductase"/>
</dbReference>
<proteinExistence type="predicted"/>
<dbReference type="GO" id="GO:0071949">
    <property type="term" value="F:FAD binding"/>
    <property type="evidence" value="ECO:0007669"/>
    <property type="project" value="InterPro"/>
</dbReference>
<evidence type="ECO:0000313" key="3">
    <source>
        <dbReference type="Proteomes" id="UP000181901"/>
    </source>
</evidence>
<feature type="domain" description="FAD-binding" evidence="1">
    <location>
        <begin position="6"/>
        <end position="308"/>
    </location>
</feature>
<dbReference type="OrthoDB" id="9799983at2"/>
<reference evidence="2 3" key="1">
    <citation type="submission" date="2015-09" db="EMBL/GenBank/DDBJ databases">
        <title>Genome of Desulfovibrio dechloracetivorans BerOc1, a mercury methylating strain isolated from highly hydrocarbons and metals contaminated coastal sediments.</title>
        <authorList>
            <person name="Goni Urriza M."/>
            <person name="Gassie C."/>
            <person name="Bouchez O."/>
            <person name="Klopp C."/>
            <person name="Ranchou-Peyruse A."/>
            <person name="Remy G."/>
        </authorList>
    </citation>
    <scope>NUCLEOTIDE SEQUENCE [LARGE SCALE GENOMIC DNA]</scope>
    <source>
        <strain evidence="2 3">BerOc1</strain>
    </source>
</reference>
<organism evidence="2 3">
    <name type="scientific">Pseudodesulfovibrio hydrargyri</name>
    <dbReference type="NCBI Taxonomy" id="2125990"/>
    <lineage>
        <taxon>Bacteria</taxon>
        <taxon>Pseudomonadati</taxon>
        <taxon>Thermodesulfobacteriota</taxon>
        <taxon>Desulfovibrionia</taxon>
        <taxon>Desulfovibrionales</taxon>
        <taxon>Desulfovibrionaceae</taxon>
    </lineage>
</organism>
<dbReference type="Gene3D" id="3.50.50.60">
    <property type="entry name" value="FAD/NAD(P)-binding domain"/>
    <property type="match status" value="1"/>
</dbReference>
<dbReference type="PRINTS" id="PR00420">
    <property type="entry name" value="RNGMNOXGNASE"/>
</dbReference>
<dbReference type="Pfam" id="PF01494">
    <property type="entry name" value="FAD_binding_3"/>
    <property type="match status" value="1"/>
</dbReference>
<dbReference type="PANTHER" id="PTHR42685">
    <property type="entry name" value="GERANYLGERANYL DIPHOSPHATE REDUCTASE"/>
    <property type="match status" value="1"/>
</dbReference>
<dbReference type="EC" id="1.-.-.-" evidence="2"/>
<keyword evidence="3" id="KW-1185">Reference proteome</keyword>
<dbReference type="AlphaFoldDB" id="A0A1J5MTW9"/>
<dbReference type="NCBIfam" id="TIGR02032">
    <property type="entry name" value="GG-red-SF"/>
    <property type="match status" value="1"/>
</dbReference>
<gene>
    <name evidence="2" type="ORF">BerOc1_02007</name>
</gene>
<dbReference type="PANTHER" id="PTHR42685:SF22">
    <property type="entry name" value="CONDITIONED MEDIUM FACTOR RECEPTOR 1"/>
    <property type="match status" value="1"/>
</dbReference>
<evidence type="ECO:0000313" key="2">
    <source>
        <dbReference type="EMBL" id="OIQ50077.1"/>
    </source>
</evidence>
<evidence type="ECO:0000259" key="1">
    <source>
        <dbReference type="Pfam" id="PF01494"/>
    </source>
</evidence>
<protein>
    <submittedName>
        <fullName evidence="2">Putative oxidoreductase</fullName>
        <ecNumber evidence="2">1.-.-.-</ecNumber>
    </submittedName>
</protein>
<dbReference type="GO" id="GO:0016628">
    <property type="term" value="F:oxidoreductase activity, acting on the CH-CH group of donors, NAD or NADP as acceptor"/>
    <property type="evidence" value="ECO:0007669"/>
    <property type="project" value="InterPro"/>
</dbReference>
<comment type="caution">
    <text evidence="2">The sequence shown here is derived from an EMBL/GenBank/DDBJ whole genome shotgun (WGS) entry which is preliminary data.</text>
</comment>
<dbReference type="Proteomes" id="UP000181901">
    <property type="component" value="Unassembled WGS sequence"/>
</dbReference>
<dbReference type="InterPro" id="IPR036188">
    <property type="entry name" value="FAD/NAD-bd_sf"/>
</dbReference>
<dbReference type="InterPro" id="IPR002938">
    <property type="entry name" value="FAD-bd"/>
</dbReference>
<sequence length="382" mass="41916">MTEIFDTIICGGSLAGSAAAVTLARQGRSVLVLDKAEFPRTKLCGGLLTWKTVRLLDHLFGETPQTLGEQGIVKYVSDRYAIRSLTSTLAEGTVSYPFHLTDRAELDNRLLHHARQAGAHVREGEEAIRCNPESGEVFLKDGRVVRGKYVIGADGAHSTVRASFPEVNLRAMRRFTAATIEVKIPAAALPEPVDRPILYIGFLDAGYGWVFPNGDKLLVGICGLRRKDTHFAKLFRTYLNVLRVDPAALTHQRGHPLPYGSFLHDPVHANALLAGDAGGYVEPLFGEGIFYALCTGMYAGRAVAHALGNDTAPGPEYLRNLHRTILPELNGSNTLRWVLFRAMKLFGCGAISRFVNLGAGPLGDMVHGKRSYHWLKRKDWGF</sequence>
<name>A0A1J5MTW9_9BACT</name>
<dbReference type="RefSeq" id="WP_071545546.1">
    <property type="nucleotide sequence ID" value="NZ_LKAQ01000004.1"/>
</dbReference>